<proteinExistence type="predicted"/>
<dbReference type="AlphaFoldDB" id="A0A1H0M106"/>
<dbReference type="EMBL" id="LT629708">
    <property type="protein sequence ID" value="SDO74097.1"/>
    <property type="molecule type" value="Genomic_DNA"/>
</dbReference>
<organism evidence="2 4">
    <name type="scientific">Pseudomonas extremorientalis</name>
    <dbReference type="NCBI Taxonomy" id="169669"/>
    <lineage>
        <taxon>Bacteria</taxon>
        <taxon>Pseudomonadati</taxon>
        <taxon>Pseudomonadota</taxon>
        <taxon>Gammaproteobacteria</taxon>
        <taxon>Pseudomonadales</taxon>
        <taxon>Pseudomonadaceae</taxon>
        <taxon>Pseudomonas</taxon>
    </lineage>
</organism>
<keyword evidence="1" id="KW-0472">Membrane</keyword>
<gene>
    <name evidence="2" type="ORF">BFN10_25995</name>
    <name evidence="3" type="ORF">SAMN04490184_1314</name>
</gene>
<keyword evidence="1" id="KW-0812">Transmembrane</keyword>
<dbReference type="Proteomes" id="UP000182654">
    <property type="component" value="Chromosome I"/>
</dbReference>
<evidence type="ECO:0000313" key="3">
    <source>
        <dbReference type="EMBL" id="SDO74097.1"/>
    </source>
</evidence>
<evidence type="ECO:0000313" key="5">
    <source>
        <dbReference type="Proteomes" id="UP000182654"/>
    </source>
</evidence>
<evidence type="ECO:0000256" key="1">
    <source>
        <dbReference type="SAM" id="Phobius"/>
    </source>
</evidence>
<reference evidence="3 5" key="2">
    <citation type="submission" date="2016-10" db="EMBL/GenBank/DDBJ databases">
        <authorList>
            <person name="Varghese N."/>
            <person name="Submissions S."/>
        </authorList>
    </citation>
    <scope>NUCLEOTIDE SEQUENCE [LARGE SCALE GENOMIC DNA]</scope>
    <source>
        <strain evidence="3 5">BS2774</strain>
    </source>
</reference>
<dbReference type="Proteomes" id="UP000181686">
    <property type="component" value="Unassembled WGS sequence"/>
</dbReference>
<keyword evidence="1" id="KW-1133">Transmembrane helix</keyword>
<keyword evidence="5" id="KW-1185">Reference proteome</keyword>
<dbReference type="RefSeq" id="WP_071492123.1">
    <property type="nucleotide sequence ID" value="NZ_CP089519.1"/>
</dbReference>
<protein>
    <submittedName>
        <fullName evidence="2">Uncharacterized protein</fullName>
    </submittedName>
</protein>
<sequence length="126" mass="15320">MDFFLIYSIVLFVGTFVVLGLMIFAEYAKLDEVESYFRQNERVLDNKRFWKRNQWIDRQYRMLLISEFFSDSKRHVEAGIVTEAELASVPLALRRWMVWPYKVGYIWAFGTAIWSFWRWWCDIPTP</sequence>
<accession>A0A1H0M106</accession>
<evidence type="ECO:0000313" key="2">
    <source>
        <dbReference type="EMBL" id="OIN04631.1"/>
    </source>
</evidence>
<evidence type="ECO:0000313" key="4">
    <source>
        <dbReference type="Proteomes" id="UP000181686"/>
    </source>
</evidence>
<dbReference type="EMBL" id="MDGK01000060">
    <property type="protein sequence ID" value="OIN04631.1"/>
    <property type="molecule type" value="Genomic_DNA"/>
</dbReference>
<feature type="transmembrane region" description="Helical" evidence="1">
    <location>
        <begin position="103"/>
        <end position="120"/>
    </location>
</feature>
<feature type="transmembrane region" description="Helical" evidence="1">
    <location>
        <begin position="6"/>
        <end position="28"/>
    </location>
</feature>
<name>A0A1H0M106_9PSED</name>
<reference evidence="2 4" key="1">
    <citation type="submission" date="2016-08" db="EMBL/GenBank/DDBJ databases">
        <title>Draft genome sequence of the type strain of Pseudomonas extremorientalis LMG 19695T isolated from drinking water reservoir.</title>
        <authorList>
            <person name="Tambong J.T."/>
        </authorList>
    </citation>
    <scope>NUCLEOTIDE SEQUENCE [LARGE SCALE GENOMIC DNA]</scope>
    <source>
        <strain evidence="2 4">LMG 19695</strain>
    </source>
</reference>